<feature type="domain" description="GGDEF" evidence="2">
    <location>
        <begin position="187"/>
        <end position="315"/>
    </location>
</feature>
<evidence type="ECO:0000256" key="1">
    <source>
        <dbReference type="SAM" id="Coils"/>
    </source>
</evidence>
<dbReference type="SUPFAM" id="SSF55073">
    <property type="entry name" value="Nucleotide cyclase"/>
    <property type="match status" value="1"/>
</dbReference>
<dbReference type="RefSeq" id="WP_106533728.1">
    <property type="nucleotide sequence ID" value="NZ_PYAT01000007.1"/>
</dbReference>
<dbReference type="GO" id="GO:1902201">
    <property type="term" value="P:negative regulation of bacterial-type flagellum-dependent cell motility"/>
    <property type="evidence" value="ECO:0007669"/>
    <property type="project" value="TreeGrafter"/>
</dbReference>
<dbReference type="Pfam" id="PF00990">
    <property type="entry name" value="GGDEF"/>
    <property type="match status" value="1"/>
</dbReference>
<evidence type="ECO:0000313" key="4">
    <source>
        <dbReference type="Proteomes" id="UP000242682"/>
    </source>
</evidence>
<dbReference type="CDD" id="cd01949">
    <property type="entry name" value="GGDEF"/>
    <property type="match status" value="1"/>
</dbReference>
<name>A0A2P8GR07_9BACL</name>
<dbReference type="InterPro" id="IPR000160">
    <property type="entry name" value="GGDEF_dom"/>
</dbReference>
<dbReference type="SMART" id="SM00267">
    <property type="entry name" value="GGDEF"/>
    <property type="match status" value="1"/>
</dbReference>
<dbReference type="OrthoDB" id="9759607at2"/>
<dbReference type="NCBIfam" id="TIGR00254">
    <property type="entry name" value="GGDEF"/>
    <property type="match status" value="1"/>
</dbReference>
<dbReference type="Gene3D" id="3.30.70.270">
    <property type="match status" value="1"/>
</dbReference>
<evidence type="ECO:0000313" key="3">
    <source>
        <dbReference type="EMBL" id="PSL36375.1"/>
    </source>
</evidence>
<dbReference type="InterPro" id="IPR029787">
    <property type="entry name" value="Nucleotide_cyclase"/>
</dbReference>
<organism evidence="3 4">
    <name type="scientific">Planomicrobium soli</name>
    <dbReference type="NCBI Taxonomy" id="1176648"/>
    <lineage>
        <taxon>Bacteria</taxon>
        <taxon>Bacillati</taxon>
        <taxon>Bacillota</taxon>
        <taxon>Bacilli</taxon>
        <taxon>Bacillales</taxon>
        <taxon>Caryophanaceae</taxon>
        <taxon>Planomicrobium</taxon>
    </lineage>
</organism>
<dbReference type="GO" id="GO:0043709">
    <property type="term" value="P:cell adhesion involved in single-species biofilm formation"/>
    <property type="evidence" value="ECO:0007669"/>
    <property type="project" value="TreeGrafter"/>
</dbReference>
<dbReference type="PROSITE" id="PS50887">
    <property type="entry name" value="GGDEF"/>
    <property type="match status" value="1"/>
</dbReference>
<keyword evidence="1" id="KW-0175">Coiled coil</keyword>
<comment type="caution">
    <text evidence="3">The sequence shown here is derived from an EMBL/GenBank/DDBJ whole genome shotgun (WGS) entry which is preliminary data.</text>
</comment>
<proteinExistence type="predicted"/>
<dbReference type="GO" id="GO:0005886">
    <property type="term" value="C:plasma membrane"/>
    <property type="evidence" value="ECO:0007669"/>
    <property type="project" value="TreeGrafter"/>
</dbReference>
<dbReference type="InterPro" id="IPR043128">
    <property type="entry name" value="Rev_trsase/Diguanyl_cyclase"/>
</dbReference>
<dbReference type="PANTHER" id="PTHR45138:SF9">
    <property type="entry name" value="DIGUANYLATE CYCLASE DGCM-RELATED"/>
    <property type="match status" value="1"/>
</dbReference>
<dbReference type="EMBL" id="PYAT01000007">
    <property type="protein sequence ID" value="PSL36375.1"/>
    <property type="molecule type" value="Genomic_DNA"/>
</dbReference>
<dbReference type="PANTHER" id="PTHR45138">
    <property type="entry name" value="REGULATORY COMPONENTS OF SENSORY TRANSDUCTION SYSTEM"/>
    <property type="match status" value="1"/>
</dbReference>
<accession>A0A2P8GR07</accession>
<sequence>MDEQLNLAPCGYLVIDSSNYIIEMNETLKQLIGVDEPLIHMHEMLTVASRVYFQTYFTPSIKMHGKVEEMFLTLKSVNGRIPVLMNTAERNGRYECVLLPMTIRQEYENELLMAKRQAEKIHQESAEAYKKLQDLMKEVEGKKQELEELNAQLQGMTETDSLTGLKNRRYLDEQLLQLTGESSETGEPLTLLVVDIDHFKQVNDTYGHPVGDSVLQELAGKLQNETRDQDIVARMGGEEFVIVLPATDSDGALKMAERIRENIEHGEWKHVNITVSIGVAVYESGDNPAGLFSKADEALYRSKSSGRNRVTAQWAYMQ</sequence>
<dbReference type="AlphaFoldDB" id="A0A2P8GR07"/>
<protein>
    <submittedName>
        <fullName evidence="3">Sigma-B regulation protein RsbU (Phosphoserine phosphatase)</fullName>
    </submittedName>
</protein>
<reference evidence="3 4" key="1">
    <citation type="submission" date="2018-03" db="EMBL/GenBank/DDBJ databases">
        <title>Genomic Encyclopedia of Type Strains, Phase III (KMG-III): the genomes of soil and plant-associated and newly described type strains.</title>
        <authorList>
            <person name="Whitman W."/>
        </authorList>
    </citation>
    <scope>NUCLEOTIDE SEQUENCE [LARGE SCALE GENOMIC DNA]</scope>
    <source>
        <strain evidence="3 4">CGMCC 1.12259</strain>
    </source>
</reference>
<keyword evidence="4" id="KW-1185">Reference proteome</keyword>
<feature type="coiled-coil region" evidence="1">
    <location>
        <begin position="104"/>
        <end position="159"/>
    </location>
</feature>
<evidence type="ECO:0000259" key="2">
    <source>
        <dbReference type="PROSITE" id="PS50887"/>
    </source>
</evidence>
<dbReference type="Proteomes" id="UP000242682">
    <property type="component" value="Unassembled WGS sequence"/>
</dbReference>
<dbReference type="InterPro" id="IPR050469">
    <property type="entry name" value="Diguanylate_Cyclase"/>
</dbReference>
<dbReference type="GO" id="GO:0052621">
    <property type="term" value="F:diguanylate cyclase activity"/>
    <property type="evidence" value="ECO:0007669"/>
    <property type="project" value="TreeGrafter"/>
</dbReference>
<gene>
    <name evidence="3" type="ORF">B0H99_107196</name>
</gene>
<dbReference type="FunFam" id="3.30.70.270:FF:000001">
    <property type="entry name" value="Diguanylate cyclase domain protein"/>
    <property type="match status" value="1"/>
</dbReference>